<dbReference type="EMBL" id="ADBV01000099">
    <property type="protein sequence ID" value="EJW88518.1"/>
    <property type="molecule type" value="Genomic_DNA"/>
</dbReference>
<dbReference type="Proteomes" id="UP000004810">
    <property type="component" value="Unassembled WGS sequence"/>
</dbReference>
<organism evidence="1 2">
    <name type="scientific">Wuchereria bancrofti</name>
    <dbReference type="NCBI Taxonomy" id="6293"/>
    <lineage>
        <taxon>Eukaryota</taxon>
        <taxon>Metazoa</taxon>
        <taxon>Ecdysozoa</taxon>
        <taxon>Nematoda</taxon>
        <taxon>Chromadorea</taxon>
        <taxon>Rhabditida</taxon>
        <taxon>Spirurina</taxon>
        <taxon>Spiruromorpha</taxon>
        <taxon>Filarioidea</taxon>
        <taxon>Onchocercidae</taxon>
        <taxon>Wuchereria</taxon>
    </lineage>
</organism>
<dbReference type="AlphaFoldDB" id="J9F1Z5"/>
<name>J9F1Z5_WUCBA</name>
<reference evidence="2" key="1">
    <citation type="submission" date="2012-08" db="EMBL/GenBank/DDBJ databases">
        <title>The Genome Sequence of Wuchereria bancrofti.</title>
        <authorList>
            <person name="Nutman T.B."/>
            <person name="Fink D.L."/>
            <person name="Russ C."/>
            <person name="Young S."/>
            <person name="Zeng Q."/>
            <person name="Koehrsen M."/>
            <person name="Alvarado L."/>
            <person name="Berlin A."/>
            <person name="Chapman S.B."/>
            <person name="Chen Z."/>
            <person name="Freedman E."/>
            <person name="Gellesch M."/>
            <person name="Goldberg J."/>
            <person name="Griggs A."/>
            <person name="Gujja S."/>
            <person name="Heilman E.R."/>
            <person name="Heiman D."/>
            <person name="Hepburn T."/>
            <person name="Howarth C."/>
            <person name="Jen D."/>
            <person name="Larson L."/>
            <person name="Lewis B."/>
            <person name="Mehta T."/>
            <person name="Park D."/>
            <person name="Pearson M."/>
            <person name="Roberts A."/>
            <person name="Saif S."/>
            <person name="Shea T."/>
            <person name="Shenoy N."/>
            <person name="Sisk P."/>
            <person name="Stolte C."/>
            <person name="Sykes S."/>
            <person name="Walk T."/>
            <person name="White J."/>
            <person name="Yandava C."/>
            <person name="Haas B."/>
            <person name="Henn M.R."/>
            <person name="Nusbaum C."/>
            <person name="Birren B."/>
        </authorList>
    </citation>
    <scope>NUCLEOTIDE SEQUENCE [LARGE SCALE GENOMIC DNA]</scope>
    <source>
        <strain evidence="2">NA</strain>
    </source>
</reference>
<accession>J9F1Z5</accession>
<proteinExistence type="predicted"/>
<comment type="caution">
    <text evidence="1">The sequence shown here is derived from an EMBL/GenBank/DDBJ whole genome shotgun (WGS) entry which is preliminary data.</text>
</comment>
<protein>
    <submittedName>
        <fullName evidence="1">Uncharacterized protein</fullName>
    </submittedName>
</protein>
<evidence type="ECO:0000313" key="2">
    <source>
        <dbReference type="Proteomes" id="UP000004810"/>
    </source>
</evidence>
<gene>
    <name evidence="1" type="ORF">WUBG_00575</name>
</gene>
<evidence type="ECO:0000313" key="1">
    <source>
        <dbReference type="EMBL" id="EJW88518.1"/>
    </source>
</evidence>
<sequence length="198" mass="22815">MSESDNVEANIRHDLRAVEFSFLDSKNICCGLCGEIVLYDLLLSSHIPQHHPEVLEEGVTAFEDVPYETWLREKLNEEKRRMENNVCNIYDDLSSSHNSSRIYRSVSTIRVNPNEMSLNQLITALRKKMFEKLGRAVPVTLVDKQHARCGICNAVVSLNRKFEVVHLVRHFNAWHPSIHQCAGKWKLRVAKCLSLWTS</sequence>